<dbReference type="RefSeq" id="WP_026604319.1">
    <property type="nucleotide sequence ID" value="NZ_JANIBM010000021.1"/>
</dbReference>
<dbReference type="Proteomes" id="UP001524569">
    <property type="component" value="Unassembled WGS sequence"/>
</dbReference>
<comment type="caution">
    <text evidence="1">The sequence shown here is derived from an EMBL/GenBank/DDBJ whole genome shotgun (WGS) entry which is preliminary data.</text>
</comment>
<dbReference type="Gene3D" id="1.10.238.160">
    <property type="match status" value="1"/>
</dbReference>
<accession>A0ABT1UKS6</accession>
<sequence length="80" mass="8718">MSKLPETGFLRLKQIIGDPKAKPPISGLLPMSKSSWWDGIKKGIFPKPIKMGPNMTAWRVEDIAELIARLGAQCTGNANA</sequence>
<dbReference type="Pfam" id="PF05930">
    <property type="entry name" value="Phage_AlpA"/>
    <property type="match status" value="1"/>
</dbReference>
<dbReference type="InterPro" id="IPR010260">
    <property type="entry name" value="AlpA"/>
</dbReference>
<organism evidence="1 2">
    <name type="scientific">Methylomonas aurea</name>
    <dbReference type="NCBI Taxonomy" id="2952224"/>
    <lineage>
        <taxon>Bacteria</taxon>
        <taxon>Pseudomonadati</taxon>
        <taxon>Pseudomonadota</taxon>
        <taxon>Gammaproteobacteria</taxon>
        <taxon>Methylococcales</taxon>
        <taxon>Methylococcaceae</taxon>
        <taxon>Methylomonas</taxon>
    </lineage>
</organism>
<protein>
    <submittedName>
        <fullName evidence="1">AlpA family phage regulatory protein</fullName>
    </submittedName>
</protein>
<dbReference type="EMBL" id="JANIBM010000021">
    <property type="protein sequence ID" value="MCQ8182299.1"/>
    <property type="molecule type" value="Genomic_DNA"/>
</dbReference>
<gene>
    <name evidence="1" type="ORF">NP603_14355</name>
</gene>
<evidence type="ECO:0000313" key="2">
    <source>
        <dbReference type="Proteomes" id="UP001524569"/>
    </source>
</evidence>
<proteinExistence type="predicted"/>
<keyword evidence="2" id="KW-1185">Reference proteome</keyword>
<name>A0ABT1UKS6_9GAMM</name>
<reference evidence="1 2" key="1">
    <citation type="submission" date="2022-07" db="EMBL/GenBank/DDBJ databases">
        <title>Methylomonas rivi sp. nov., Methylomonas rosea sp. nov., Methylomonas aureus sp. nov. and Methylomonas subterranea sp. nov., four novel methanotrophs isolated from a freshwater creek and the deep terrestrial subsurface.</title>
        <authorList>
            <person name="Abin C."/>
            <person name="Sankaranarayanan K."/>
            <person name="Garner C."/>
            <person name="Sindelar R."/>
            <person name="Kotary K."/>
            <person name="Garner R."/>
            <person name="Barclay S."/>
            <person name="Lawson P."/>
            <person name="Krumholz L."/>
        </authorList>
    </citation>
    <scope>NUCLEOTIDE SEQUENCE [LARGE SCALE GENOMIC DNA]</scope>
    <source>
        <strain evidence="1 2">SURF-1</strain>
    </source>
</reference>
<evidence type="ECO:0000313" key="1">
    <source>
        <dbReference type="EMBL" id="MCQ8182299.1"/>
    </source>
</evidence>